<keyword evidence="13" id="KW-1185">Reference proteome</keyword>
<dbReference type="HAMAP" id="MF_01464_B">
    <property type="entry name" value="SecF_B"/>
    <property type="match status" value="1"/>
</dbReference>
<dbReference type="NCBIfam" id="TIGR00916">
    <property type="entry name" value="2A0604s01"/>
    <property type="match status" value="1"/>
</dbReference>
<dbReference type="InterPro" id="IPR022813">
    <property type="entry name" value="SecD/SecF_arch_bac"/>
</dbReference>
<keyword evidence="3 9" id="KW-1003">Cell membrane</keyword>
<dbReference type="InterPro" id="IPR022645">
    <property type="entry name" value="SecD/SecF_bac"/>
</dbReference>
<feature type="domain" description="Protein export membrane protein SecD/SecF C-terminal" evidence="11">
    <location>
        <begin position="185"/>
        <end position="366"/>
    </location>
</feature>
<comment type="similarity">
    <text evidence="9">Belongs to the SecD/SecF family. SecF subfamily.</text>
</comment>
<evidence type="ECO:0000256" key="4">
    <source>
        <dbReference type="ARBA" id="ARBA00022692"/>
    </source>
</evidence>
<dbReference type="SUPFAM" id="SSF82866">
    <property type="entry name" value="Multidrug efflux transporter AcrB transmembrane domain"/>
    <property type="match status" value="1"/>
</dbReference>
<keyword evidence="2 9" id="KW-0813">Transport</keyword>
<keyword evidence="8 9" id="KW-0472">Membrane</keyword>
<evidence type="ECO:0000256" key="10">
    <source>
        <dbReference type="SAM" id="MobiDB-lite"/>
    </source>
</evidence>
<comment type="function">
    <text evidence="9">Part of the Sec protein translocase complex. Interacts with the SecYEG preprotein conducting channel. SecDF uses the proton motive force (PMF) to complete protein translocation after the ATP-dependent function of SecA.</text>
</comment>
<comment type="subunit">
    <text evidence="9">Forms a complex with SecD. Part of the essential Sec protein translocation apparatus which comprises SecA, SecYEG and auxiliary proteins SecDF. Other proteins may also be involved.</text>
</comment>
<dbReference type="PANTHER" id="PTHR30081">
    <property type="entry name" value="PROTEIN-EXPORT MEMBRANE PROTEIN SEC"/>
    <property type="match status" value="1"/>
</dbReference>
<evidence type="ECO:0000256" key="1">
    <source>
        <dbReference type="ARBA" id="ARBA00004651"/>
    </source>
</evidence>
<feature type="transmembrane region" description="Helical" evidence="9">
    <location>
        <begin position="313"/>
        <end position="333"/>
    </location>
</feature>
<accession>A0ABP6LK19</accession>
<dbReference type="EMBL" id="BAAAVS010000057">
    <property type="protein sequence ID" value="GAA3047060.1"/>
    <property type="molecule type" value="Genomic_DNA"/>
</dbReference>
<feature type="transmembrane region" description="Helical" evidence="9">
    <location>
        <begin position="227"/>
        <end position="248"/>
    </location>
</feature>
<feature type="region of interest" description="Disordered" evidence="10">
    <location>
        <begin position="1"/>
        <end position="37"/>
    </location>
</feature>
<evidence type="ECO:0000313" key="12">
    <source>
        <dbReference type="EMBL" id="GAA3047060.1"/>
    </source>
</evidence>
<proteinExistence type="inferred from homology"/>
<feature type="transmembrane region" description="Helical" evidence="9">
    <location>
        <begin position="339"/>
        <end position="362"/>
    </location>
</feature>
<evidence type="ECO:0000256" key="7">
    <source>
        <dbReference type="ARBA" id="ARBA00023010"/>
    </source>
</evidence>
<reference evidence="13" key="1">
    <citation type="journal article" date="2019" name="Int. J. Syst. Evol. Microbiol.">
        <title>The Global Catalogue of Microorganisms (GCM) 10K type strain sequencing project: providing services to taxonomists for standard genome sequencing and annotation.</title>
        <authorList>
            <consortium name="The Broad Institute Genomics Platform"/>
            <consortium name="The Broad Institute Genome Sequencing Center for Infectious Disease"/>
            <person name="Wu L."/>
            <person name="Ma J."/>
        </authorList>
    </citation>
    <scope>NUCLEOTIDE SEQUENCE [LARGE SCALE GENOMIC DNA]</scope>
    <source>
        <strain evidence="13">JCM 14234</strain>
    </source>
</reference>
<evidence type="ECO:0000256" key="5">
    <source>
        <dbReference type="ARBA" id="ARBA00022927"/>
    </source>
</evidence>
<evidence type="ECO:0000256" key="8">
    <source>
        <dbReference type="ARBA" id="ARBA00023136"/>
    </source>
</evidence>
<keyword evidence="7 9" id="KW-0811">Translocation</keyword>
<comment type="caution">
    <text evidence="12">The sequence shown here is derived from an EMBL/GenBank/DDBJ whole genome shotgun (WGS) entry which is preliminary data.</text>
</comment>
<dbReference type="PANTHER" id="PTHR30081:SF8">
    <property type="entry name" value="PROTEIN TRANSLOCASE SUBUNIT SECF"/>
    <property type="match status" value="1"/>
</dbReference>
<dbReference type="InterPro" id="IPR022646">
    <property type="entry name" value="SecD/SecF_CS"/>
</dbReference>
<dbReference type="Gene3D" id="1.20.1640.10">
    <property type="entry name" value="Multidrug efflux transporter AcrB transmembrane domain"/>
    <property type="match status" value="1"/>
</dbReference>
<dbReference type="PRINTS" id="PR01755">
    <property type="entry name" value="SECFTRNLCASE"/>
</dbReference>
<dbReference type="RefSeq" id="WP_290705006.1">
    <property type="nucleotide sequence ID" value="NZ_BAAAVS010000057.1"/>
</dbReference>
<feature type="region of interest" description="Disordered" evidence="10">
    <location>
        <begin position="380"/>
        <end position="426"/>
    </location>
</feature>
<feature type="transmembrane region" description="Helical" evidence="9">
    <location>
        <begin position="82"/>
        <end position="102"/>
    </location>
</feature>
<feature type="transmembrane region" description="Helical" evidence="9">
    <location>
        <begin position="254"/>
        <end position="275"/>
    </location>
</feature>
<dbReference type="InterPro" id="IPR005665">
    <property type="entry name" value="SecF_bac"/>
</dbReference>
<feature type="transmembrane region" description="Helical" evidence="9">
    <location>
        <begin position="203"/>
        <end position="220"/>
    </location>
</feature>
<gene>
    <name evidence="9 12" type="primary">secF</name>
    <name evidence="12" type="ORF">GCM10010528_27870</name>
</gene>
<sequence>MSFSRGGPGSDSVDGLSKRAVGDGGDPLPAGFRLDSSRSARSDEVDTLVAEADYQADANRSFLSRLYTGTGAFEIVGHRKRWYLVTGVILGICLLSMVVRGFTFGIDFEGGTQVSIPATSASVSVDRVEKVFAQTLGGGPETVQSAGSGAAKTIQVRTEHLNEAQASRVMDALAAEFAPELTRADVSSSDVSSTWGAEITRKMVIALIVFLVIVTIYIAIRFDKEMATASLASLFFDVIVTAGVYSLVGFEVSPATVIGLLTILGFSIYDTVVVFDKVEENTRSFMKTYRRTYAEQANLAVNQTLMRSINTTVISVLPIIALMVVAVWMLGVGTLQDLALIQLVGVVVGTFSSVFLATPMLVSLKERNTEIAAHTKKVLTRRTRPGAGEPVPADRTGGRHAAAGVGSGAGVETGAARPTGKRRRSR</sequence>
<evidence type="ECO:0000256" key="2">
    <source>
        <dbReference type="ARBA" id="ARBA00022448"/>
    </source>
</evidence>
<name>A0ABP6LK19_9ACTN</name>
<keyword evidence="6 9" id="KW-1133">Transmembrane helix</keyword>
<evidence type="ECO:0000256" key="6">
    <source>
        <dbReference type="ARBA" id="ARBA00022989"/>
    </source>
</evidence>
<evidence type="ECO:0000256" key="9">
    <source>
        <dbReference type="HAMAP-Rule" id="MF_01464"/>
    </source>
</evidence>
<organism evidence="12 13">
    <name type="scientific">Gordonia defluvii</name>
    <dbReference type="NCBI Taxonomy" id="283718"/>
    <lineage>
        <taxon>Bacteria</taxon>
        <taxon>Bacillati</taxon>
        <taxon>Actinomycetota</taxon>
        <taxon>Actinomycetes</taxon>
        <taxon>Mycobacteriales</taxon>
        <taxon>Gordoniaceae</taxon>
        <taxon>Gordonia</taxon>
    </lineage>
</organism>
<dbReference type="InterPro" id="IPR055344">
    <property type="entry name" value="SecD_SecF_C_bact"/>
</dbReference>
<dbReference type="Proteomes" id="UP001501035">
    <property type="component" value="Unassembled WGS sequence"/>
</dbReference>
<keyword evidence="5 9" id="KW-0653">Protein transport</keyword>
<keyword evidence="4 9" id="KW-0812">Transmembrane</keyword>
<dbReference type="NCBIfam" id="TIGR00966">
    <property type="entry name" value="transloc_SecF"/>
    <property type="match status" value="1"/>
</dbReference>
<evidence type="ECO:0000313" key="13">
    <source>
        <dbReference type="Proteomes" id="UP001501035"/>
    </source>
</evidence>
<evidence type="ECO:0000256" key="3">
    <source>
        <dbReference type="ARBA" id="ARBA00022475"/>
    </source>
</evidence>
<evidence type="ECO:0000259" key="11">
    <source>
        <dbReference type="Pfam" id="PF02355"/>
    </source>
</evidence>
<dbReference type="Pfam" id="PF02355">
    <property type="entry name" value="SecD_SecF_C"/>
    <property type="match status" value="1"/>
</dbReference>
<dbReference type="Pfam" id="PF07549">
    <property type="entry name" value="Sec_GG"/>
    <property type="match status" value="1"/>
</dbReference>
<dbReference type="InterPro" id="IPR048634">
    <property type="entry name" value="SecD_SecF_C"/>
</dbReference>
<protein>
    <recommendedName>
        <fullName evidence="9">Protein-export membrane protein SecF</fullName>
    </recommendedName>
</protein>
<comment type="subcellular location">
    <subcellularLocation>
        <location evidence="1 9">Cell membrane</location>
        <topology evidence="1 9">Multi-pass membrane protein</topology>
    </subcellularLocation>
</comment>